<dbReference type="GO" id="GO:0015276">
    <property type="term" value="F:ligand-gated monoatomic ion channel activity"/>
    <property type="evidence" value="ECO:0007669"/>
    <property type="project" value="InterPro"/>
</dbReference>
<dbReference type="Gene3D" id="1.10.287.70">
    <property type="match status" value="1"/>
</dbReference>
<keyword evidence="3" id="KW-0813">Transport</keyword>
<evidence type="ECO:0000256" key="5">
    <source>
        <dbReference type="ARBA" id="ARBA00022692"/>
    </source>
</evidence>
<evidence type="ECO:0000256" key="3">
    <source>
        <dbReference type="ARBA" id="ARBA00022448"/>
    </source>
</evidence>
<keyword evidence="9" id="KW-0675">Receptor</keyword>
<feature type="non-terminal residue" evidence="15">
    <location>
        <position position="634"/>
    </location>
</feature>
<reference evidence="15" key="2">
    <citation type="submission" date="2023-05" db="EMBL/GenBank/DDBJ databases">
        <authorList>
            <person name="Fouks B."/>
        </authorList>
    </citation>
    <scope>NUCLEOTIDE SEQUENCE</scope>
    <source>
        <strain evidence="15">Stay&amp;Tobe</strain>
        <tissue evidence="15">Testes</tissue>
    </source>
</reference>
<sequence>MTKDVVNKYFLKHYCIGIITENVNIISYILEDVPVVSLTVSSIPQMSDSEEYGNLREKTSNFDKIMVRILDQRCLHFIIQVSTPEYLIEYFSRSSRRSAVRSNRQYLFLPLTADEIIMNPDASSIFAMKEMAVMPDLVIANILTINKNVSTCCISNTEENNETAEIIDLDIDCGNEVEIEFLTHKYAAPNPEEEIKLGTWTPSLGFSSEVNLYPNKMNNLGGKYLKISAVPDYPPYTILDLNSTPPVYEGVELRFSKEFARLLNFTFQIVVDDDAWWGEVWPNGTGNGMWGMVAMDTVIMGFGATYAWLENYPYLDYSLPYFRSSVRCITPRPKQLPGWMTPILPFNAVMWAAVAISLIITVIALYLVTNAVILLLDKRYNKRKYSSITNNIILAWGLLFLQSPSEDKTPQYAPLRHLITWLMVYFLLVNSIYSGGLSSVLTVPRFEDPINTVADLAKSNMLWSATTDAWVYSIEEATEPDLAHIVHNYKTLSEDELLKRVFRGDTAFAVERLLGGNYALPSYVNDDTVPFLRAMRADIYSGFPVFNLRKSSPFLESLNMLILRLNAAGLLLNYEVQVVREFVGQRVQLALAQNDQVSTDSGPVDLQIAHIQGPLFFLGFGLLAAFVVFTSEIM</sequence>
<protein>
    <recommendedName>
        <fullName evidence="14">Ionotropic glutamate receptor L-glutamate and glycine-binding domain-containing protein</fullName>
    </recommendedName>
</protein>
<evidence type="ECO:0000256" key="13">
    <source>
        <dbReference type="SAM" id="Phobius"/>
    </source>
</evidence>
<keyword evidence="6 13" id="KW-1133">Transmembrane helix</keyword>
<evidence type="ECO:0000256" key="1">
    <source>
        <dbReference type="ARBA" id="ARBA00004651"/>
    </source>
</evidence>
<keyword evidence="7" id="KW-0406">Ion transport</keyword>
<keyword evidence="4" id="KW-1003">Cell membrane</keyword>
<comment type="caution">
    <text evidence="15">The sequence shown here is derived from an EMBL/GenBank/DDBJ whole genome shotgun (WGS) entry which is preliminary data.</text>
</comment>
<dbReference type="SMART" id="SM00918">
    <property type="entry name" value="Lig_chan-Glu_bd"/>
    <property type="match status" value="1"/>
</dbReference>
<dbReference type="InterPro" id="IPR019594">
    <property type="entry name" value="Glu/Gly-bd"/>
</dbReference>
<reference evidence="15" key="1">
    <citation type="journal article" date="2023" name="IScience">
        <title>Live-bearing cockroach genome reveals convergent evolutionary mechanisms linked to viviparity in insects and beyond.</title>
        <authorList>
            <person name="Fouks B."/>
            <person name="Harrison M.C."/>
            <person name="Mikhailova A.A."/>
            <person name="Marchal E."/>
            <person name="English S."/>
            <person name="Carruthers M."/>
            <person name="Jennings E.C."/>
            <person name="Chiamaka E.L."/>
            <person name="Frigard R.A."/>
            <person name="Pippel M."/>
            <person name="Attardo G.M."/>
            <person name="Benoit J.B."/>
            <person name="Bornberg-Bauer E."/>
            <person name="Tobe S.S."/>
        </authorList>
    </citation>
    <scope>NUCLEOTIDE SEQUENCE</scope>
    <source>
        <strain evidence="15">Stay&amp;Tobe</strain>
    </source>
</reference>
<keyword evidence="5 13" id="KW-0812">Transmembrane</keyword>
<accession>A0AAD7ZE36</accession>
<dbReference type="EMBL" id="JASPKZ010008866">
    <property type="protein sequence ID" value="KAJ9578617.1"/>
    <property type="molecule type" value="Genomic_DNA"/>
</dbReference>
<comment type="similarity">
    <text evidence="2">Belongs to the glutamate-gated ion channel (TC 1.A.10.1) family.</text>
</comment>
<feature type="domain" description="Ionotropic glutamate receptor L-glutamate and glycine-binding" evidence="14">
    <location>
        <begin position="235"/>
        <end position="295"/>
    </location>
</feature>
<evidence type="ECO:0000313" key="16">
    <source>
        <dbReference type="Proteomes" id="UP001233999"/>
    </source>
</evidence>
<evidence type="ECO:0000256" key="9">
    <source>
        <dbReference type="ARBA" id="ARBA00023170"/>
    </source>
</evidence>
<dbReference type="PANTHER" id="PTHR42643:SF40">
    <property type="entry name" value="IONOTROPIC RECEPTOR 41A-RELATED"/>
    <property type="match status" value="1"/>
</dbReference>
<name>A0AAD7ZE36_DIPPU</name>
<evidence type="ECO:0000313" key="15">
    <source>
        <dbReference type="EMBL" id="KAJ9578617.1"/>
    </source>
</evidence>
<keyword evidence="8 13" id="KW-0472">Membrane</keyword>
<feature type="transmembrane region" description="Helical" evidence="13">
    <location>
        <begin position="417"/>
        <end position="436"/>
    </location>
</feature>
<keyword evidence="10" id="KW-0325">Glycoprotein</keyword>
<feature type="transmembrane region" description="Helical" evidence="13">
    <location>
        <begin position="388"/>
        <end position="405"/>
    </location>
</feature>
<keyword evidence="16" id="KW-1185">Reference proteome</keyword>
<proteinExistence type="inferred from homology"/>
<evidence type="ECO:0000256" key="6">
    <source>
        <dbReference type="ARBA" id="ARBA00022989"/>
    </source>
</evidence>
<evidence type="ECO:0000256" key="12">
    <source>
        <dbReference type="ARBA" id="ARBA00023303"/>
    </source>
</evidence>
<feature type="transmembrane region" description="Helical" evidence="13">
    <location>
        <begin position="348"/>
        <end position="376"/>
    </location>
</feature>
<gene>
    <name evidence="15" type="ORF">L9F63_005107</name>
</gene>
<organism evidence="15 16">
    <name type="scientific">Diploptera punctata</name>
    <name type="common">Pacific beetle cockroach</name>
    <dbReference type="NCBI Taxonomy" id="6984"/>
    <lineage>
        <taxon>Eukaryota</taxon>
        <taxon>Metazoa</taxon>
        <taxon>Ecdysozoa</taxon>
        <taxon>Arthropoda</taxon>
        <taxon>Hexapoda</taxon>
        <taxon>Insecta</taxon>
        <taxon>Pterygota</taxon>
        <taxon>Neoptera</taxon>
        <taxon>Polyneoptera</taxon>
        <taxon>Dictyoptera</taxon>
        <taxon>Blattodea</taxon>
        <taxon>Blaberoidea</taxon>
        <taxon>Blaberidae</taxon>
        <taxon>Diplopterinae</taxon>
        <taxon>Diploptera</taxon>
    </lineage>
</organism>
<evidence type="ECO:0000256" key="8">
    <source>
        <dbReference type="ARBA" id="ARBA00023136"/>
    </source>
</evidence>
<dbReference type="AlphaFoldDB" id="A0AAD7ZE36"/>
<dbReference type="Gene3D" id="3.40.190.10">
    <property type="entry name" value="Periplasmic binding protein-like II"/>
    <property type="match status" value="1"/>
</dbReference>
<dbReference type="InterPro" id="IPR052192">
    <property type="entry name" value="Insect_Ionotropic_Sensory_Rcpt"/>
</dbReference>
<keyword evidence="12" id="KW-0407">Ion channel</keyword>
<evidence type="ECO:0000259" key="14">
    <source>
        <dbReference type="SMART" id="SM00918"/>
    </source>
</evidence>
<comment type="subcellular location">
    <subcellularLocation>
        <location evidence="1">Cell membrane</location>
        <topology evidence="1">Multi-pass membrane protein</topology>
    </subcellularLocation>
</comment>
<dbReference type="SUPFAM" id="SSF53850">
    <property type="entry name" value="Periplasmic binding protein-like II"/>
    <property type="match status" value="1"/>
</dbReference>
<dbReference type="PANTHER" id="PTHR42643">
    <property type="entry name" value="IONOTROPIC RECEPTOR 20A-RELATED"/>
    <property type="match status" value="1"/>
</dbReference>
<dbReference type="Proteomes" id="UP001233999">
    <property type="component" value="Unassembled WGS sequence"/>
</dbReference>
<dbReference type="GO" id="GO:0050906">
    <property type="term" value="P:detection of stimulus involved in sensory perception"/>
    <property type="evidence" value="ECO:0007669"/>
    <property type="project" value="UniProtKB-ARBA"/>
</dbReference>
<evidence type="ECO:0000256" key="4">
    <source>
        <dbReference type="ARBA" id="ARBA00022475"/>
    </source>
</evidence>
<feature type="transmembrane region" description="Helical" evidence="13">
    <location>
        <begin position="615"/>
        <end position="633"/>
    </location>
</feature>
<dbReference type="InterPro" id="IPR001320">
    <property type="entry name" value="Iontro_rcpt_C"/>
</dbReference>
<evidence type="ECO:0000256" key="11">
    <source>
        <dbReference type="ARBA" id="ARBA00023286"/>
    </source>
</evidence>
<keyword evidence="11" id="KW-1071">Ligand-gated ion channel</keyword>
<evidence type="ECO:0000256" key="2">
    <source>
        <dbReference type="ARBA" id="ARBA00008685"/>
    </source>
</evidence>
<dbReference type="GO" id="GO:0005886">
    <property type="term" value="C:plasma membrane"/>
    <property type="evidence" value="ECO:0007669"/>
    <property type="project" value="UniProtKB-SubCell"/>
</dbReference>
<evidence type="ECO:0000256" key="10">
    <source>
        <dbReference type="ARBA" id="ARBA00023180"/>
    </source>
</evidence>
<evidence type="ECO:0000256" key="7">
    <source>
        <dbReference type="ARBA" id="ARBA00023065"/>
    </source>
</evidence>
<dbReference type="Pfam" id="PF00060">
    <property type="entry name" value="Lig_chan"/>
    <property type="match status" value="1"/>
</dbReference>